<evidence type="ECO:0000256" key="11">
    <source>
        <dbReference type="RuleBase" id="RU000679"/>
    </source>
</evidence>
<dbReference type="GO" id="GO:0015280">
    <property type="term" value="F:ligand-gated sodium channel activity"/>
    <property type="evidence" value="ECO:0007669"/>
    <property type="project" value="TreeGrafter"/>
</dbReference>
<dbReference type="EMBL" id="REGN01006050">
    <property type="protein sequence ID" value="RNA11071.1"/>
    <property type="molecule type" value="Genomic_DNA"/>
</dbReference>
<proteinExistence type="inferred from homology"/>
<dbReference type="STRING" id="10195.A0A3M7QJ87"/>
<dbReference type="Pfam" id="PF00858">
    <property type="entry name" value="ASC"/>
    <property type="match status" value="1"/>
</dbReference>
<sequence>IFMSLKTYFSYPFSTSVSIYETNLDDFHAITFCNINSFNTSNENTAYVLNKTLSENNLTLEINPSKESPAINEVQRSYKLLAANVLNELFLKTRTNSITATSTLEDLVFSCYFNGQKCDSRDFQRIFLFGYNQCFTFNKKLNSSTVIKKTSKTGPKSGLMLEIFTGHPGQQDLFVEKRGLYLAVHNNSAYPAINFEGIKLPVGTSAEIGIKRTFYRKLSEPFSKCRKDTFTVLSDDSEVYNRTVKSGVYTRKNCFEICLLFKYIIPKCNCSDPRIQTNVLNFKFCTTFKEIDCIESVRKHFDSEDLSLTCDKECPVSCDTMEYTYQQSFADYPTQYYYEIIKKQDNLKNKFKNSTFDSLKQSTLMVNVFYQELSSTFVEETRLIRPFDLVASVGGLLGLFLGCSVLTLMEPIAFIFDVAYILITDKNQINQSQA</sequence>
<dbReference type="Proteomes" id="UP000276133">
    <property type="component" value="Unassembled WGS sequence"/>
</dbReference>
<dbReference type="GO" id="GO:0005886">
    <property type="term" value="C:plasma membrane"/>
    <property type="evidence" value="ECO:0007669"/>
    <property type="project" value="TreeGrafter"/>
</dbReference>
<dbReference type="PANTHER" id="PTHR11690">
    <property type="entry name" value="AMILORIDE-SENSITIVE SODIUM CHANNEL-RELATED"/>
    <property type="match status" value="1"/>
</dbReference>
<dbReference type="Gene3D" id="2.60.470.10">
    <property type="entry name" value="Acid-sensing ion channels like domains"/>
    <property type="match status" value="1"/>
</dbReference>
<comment type="similarity">
    <text evidence="11">Belongs to the amiloride-sensitive sodium channel (TC 1.A.6) family.</text>
</comment>
<evidence type="ECO:0000256" key="12">
    <source>
        <dbReference type="SAM" id="Phobius"/>
    </source>
</evidence>
<comment type="caution">
    <text evidence="13">The sequence shown here is derived from an EMBL/GenBank/DDBJ whole genome shotgun (WGS) entry which is preliminary data.</text>
</comment>
<evidence type="ECO:0000256" key="3">
    <source>
        <dbReference type="ARBA" id="ARBA00022461"/>
    </source>
</evidence>
<dbReference type="InterPro" id="IPR001873">
    <property type="entry name" value="ENaC"/>
</dbReference>
<gene>
    <name evidence="13" type="ORF">BpHYR1_027705</name>
</gene>
<feature type="transmembrane region" description="Helical" evidence="12">
    <location>
        <begin position="396"/>
        <end position="423"/>
    </location>
</feature>
<keyword evidence="5 12" id="KW-1133">Transmembrane helix</keyword>
<keyword evidence="3 11" id="KW-0894">Sodium channel</keyword>
<keyword evidence="8 12" id="KW-0472">Membrane</keyword>
<keyword evidence="4 11" id="KW-0812">Transmembrane</keyword>
<evidence type="ECO:0000256" key="9">
    <source>
        <dbReference type="ARBA" id="ARBA00023201"/>
    </source>
</evidence>
<feature type="non-terminal residue" evidence="13">
    <location>
        <position position="1"/>
    </location>
</feature>
<evidence type="ECO:0000256" key="1">
    <source>
        <dbReference type="ARBA" id="ARBA00004141"/>
    </source>
</evidence>
<organism evidence="13 14">
    <name type="scientific">Brachionus plicatilis</name>
    <name type="common">Marine rotifer</name>
    <name type="synonym">Brachionus muelleri</name>
    <dbReference type="NCBI Taxonomy" id="10195"/>
    <lineage>
        <taxon>Eukaryota</taxon>
        <taxon>Metazoa</taxon>
        <taxon>Spiralia</taxon>
        <taxon>Gnathifera</taxon>
        <taxon>Rotifera</taxon>
        <taxon>Eurotatoria</taxon>
        <taxon>Monogononta</taxon>
        <taxon>Pseudotrocha</taxon>
        <taxon>Ploima</taxon>
        <taxon>Brachionidae</taxon>
        <taxon>Brachionus</taxon>
    </lineage>
</organism>
<evidence type="ECO:0000256" key="5">
    <source>
        <dbReference type="ARBA" id="ARBA00022989"/>
    </source>
</evidence>
<evidence type="ECO:0000256" key="8">
    <source>
        <dbReference type="ARBA" id="ARBA00023136"/>
    </source>
</evidence>
<evidence type="ECO:0000256" key="6">
    <source>
        <dbReference type="ARBA" id="ARBA00023053"/>
    </source>
</evidence>
<dbReference type="PRINTS" id="PR01078">
    <property type="entry name" value="AMINACHANNEL"/>
</dbReference>
<evidence type="ECO:0000256" key="7">
    <source>
        <dbReference type="ARBA" id="ARBA00023065"/>
    </source>
</evidence>
<accession>A0A3M7QJ87</accession>
<dbReference type="OrthoDB" id="6021021at2759"/>
<evidence type="ECO:0000313" key="13">
    <source>
        <dbReference type="EMBL" id="RNA11071.1"/>
    </source>
</evidence>
<evidence type="ECO:0000256" key="10">
    <source>
        <dbReference type="ARBA" id="ARBA00023303"/>
    </source>
</evidence>
<evidence type="ECO:0000256" key="4">
    <source>
        <dbReference type="ARBA" id="ARBA00022692"/>
    </source>
</evidence>
<evidence type="ECO:0000256" key="2">
    <source>
        <dbReference type="ARBA" id="ARBA00022448"/>
    </source>
</evidence>
<keyword evidence="2 11" id="KW-0813">Transport</keyword>
<dbReference type="PANTHER" id="PTHR11690:SF248">
    <property type="entry name" value="PICKPOCKET 17, ISOFORM A"/>
    <property type="match status" value="1"/>
</dbReference>
<dbReference type="AlphaFoldDB" id="A0A3M7QJ87"/>
<keyword evidence="6" id="KW-0915">Sodium</keyword>
<protein>
    <submittedName>
        <fullName evidence="13">Acid-sensing ion channel 5</fullName>
    </submittedName>
</protein>
<evidence type="ECO:0000313" key="14">
    <source>
        <dbReference type="Proteomes" id="UP000276133"/>
    </source>
</evidence>
<keyword evidence="10 11" id="KW-0407">Ion channel</keyword>
<comment type="subcellular location">
    <subcellularLocation>
        <location evidence="1">Membrane</location>
        <topology evidence="1">Multi-pass membrane protein</topology>
    </subcellularLocation>
</comment>
<reference evidence="13 14" key="1">
    <citation type="journal article" date="2018" name="Sci. Rep.">
        <title>Genomic signatures of local adaptation to the degree of environmental predictability in rotifers.</title>
        <authorList>
            <person name="Franch-Gras L."/>
            <person name="Hahn C."/>
            <person name="Garcia-Roger E.M."/>
            <person name="Carmona M.J."/>
            <person name="Serra M."/>
            <person name="Gomez A."/>
        </authorList>
    </citation>
    <scope>NUCLEOTIDE SEQUENCE [LARGE SCALE GENOMIC DNA]</scope>
    <source>
        <strain evidence="13">HYR1</strain>
    </source>
</reference>
<keyword evidence="9 11" id="KW-0739">Sodium transport</keyword>
<dbReference type="Gene3D" id="1.10.287.770">
    <property type="entry name" value="YojJ-like"/>
    <property type="match status" value="1"/>
</dbReference>
<keyword evidence="7 11" id="KW-0406">Ion transport</keyword>
<keyword evidence="14" id="KW-1185">Reference proteome</keyword>
<name>A0A3M7QJ87_BRAPC</name>